<name>A0A7C8UHF2_ORBOL</name>
<sequence length="239" mass="25816">MFASKTITIFAAALATLYSAVSAAPTPTKNEVAARQIAPAGATHSVVVGRGGLRFDPENIVAEPGDIVEFHFLPRNHSVAQSNFANPCQPIGSTAFFSGFVPIAYGQAPDVFQITVEDRNPIWFYCSQTTGNHCQSGMSGVINQNFDSNEFTLARYKARAAEIGGVSTSPAVVGGNLAARVLPNPNPLTPKYENGFWLSILNLPFRAYRLQNINHSEQSTCSSYPNNPNYISRTKLTTL</sequence>
<dbReference type="SUPFAM" id="SSF49503">
    <property type="entry name" value="Cupredoxins"/>
    <property type="match status" value="1"/>
</dbReference>
<dbReference type="InterPro" id="IPR008972">
    <property type="entry name" value="Cupredoxin"/>
</dbReference>
<organism evidence="2 3">
    <name type="scientific">Orbilia oligospora</name>
    <name type="common">Nematode-trapping fungus</name>
    <name type="synonym">Arthrobotrys oligospora</name>
    <dbReference type="NCBI Taxonomy" id="2813651"/>
    <lineage>
        <taxon>Eukaryota</taxon>
        <taxon>Fungi</taxon>
        <taxon>Dikarya</taxon>
        <taxon>Ascomycota</taxon>
        <taxon>Pezizomycotina</taxon>
        <taxon>Orbiliomycetes</taxon>
        <taxon>Orbiliales</taxon>
        <taxon>Orbiliaceae</taxon>
        <taxon>Orbilia</taxon>
    </lineage>
</organism>
<dbReference type="PANTHER" id="PTHR34883:SF15">
    <property type="entry name" value="EXTRACELLULAR SERINE-RICH PROTEIN"/>
    <property type="match status" value="1"/>
</dbReference>
<gene>
    <name evidence="2" type="ORF">TWF191_009305</name>
</gene>
<proteinExistence type="predicted"/>
<dbReference type="PANTHER" id="PTHR34883">
    <property type="entry name" value="SERINE-RICH PROTEIN, PUTATIVE-RELATED-RELATED"/>
    <property type="match status" value="1"/>
</dbReference>
<dbReference type="EMBL" id="WIPF01000068">
    <property type="protein sequence ID" value="KAF3215325.1"/>
    <property type="molecule type" value="Genomic_DNA"/>
</dbReference>
<evidence type="ECO:0000313" key="2">
    <source>
        <dbReference type="EMBL" id="KAF3215325.1"/>
    </source>
</evidence>
<evidence type="ECO:0008006" key="4">
    <source>
        <dbReference type="Google" id="ProtNLM"/>
    </source>
</evidence>
<dbReference type="CDD" id="cd00920">
    <property type="entry name" value="Cupredoxin"/>
    <property type="match status" value="1"/>
</dbReference>
<keyword evidence="1" id="KW-0732">Signal</keyword>
<dbReference type="Gene3D" id="2.60.40.420">
    <property type="entry name" value="Cupredoxins - blue copper proteins"/>
    <property type="match status" value="1"/>
</dbReference>
<dbReference type="InterPro" id="IPR052953">
    <property type="entry name" value="Ser-rich/MCO-related"/>
</dbReference>
<feature type="chain" id="PRO_5028829228" description="Phytocyanin domain-containing protein" evidence="1">
    <location>
        <begin position="24"/>
        <end position="239"/>
    </location>
</feature>
<dbReference type="Proteomes" id="UP000483672">
    <property type="component" value="Unassembled WGS sequence"/>
</dbReference>
<evidence type="ECO:0000313" key="3">
    <source>
        <dbReference type="Proteomes" id="UP000483672"/>
    </source>
</evidence>
<accession>A0A7C8UHF2</accession>
<dbReference type="AlphaFoldDB" id="A0A7C8UHF2"/>
<feature type="signal peptide" evidence="1">
    <location>
        <begin position="1"/>
        <end position="23"/>
    </location>
</feature>
<reference evidence="2 3" key="1">
    <citation type="submission" date="2019-06" db="EMBL/GenBank/DDBJ databases">
        <authorList>
            <person name="Palmer J.M."/>
        </authorList>
    </citation>
    <scope>NUCLEOTIDE SEQUENCE [LARGE SCALE GENOMIC DNA]</scope>
    <source>
        <strain evidence="2 3">TWF191</strain>
    </source>
</reference>
<evidence type="ECO:0000256" key="1">
    <source>
        <dbReference type="SAM" id="SignalP"/>
    </source>
</evidence>
<comment type="caution">
    <text evidence="2">The sequence shown here is derived from an EMBL/GenBank/DDBJ whole genome shotgun (WGS) entry which is preliminary data.</text>
</comment>
<protein>
    <recommendedName>
        <fullName evidence="4">Phytocyanin domain-containing protein</fullName>
    </recommendedName>
</protein>